<evidence type="ECO:0000313" key="2">
    <source>
        <dbReference type="Proteomes" id="UP000800200"/>
    </source>
</evidence>
<dbReference type="EMBL" id="ML994646">
    <property type="protein sequence ID" value="KAF2182856.1"/>
    <property type="molecule type" value="Genomic_DNA"/>
</dbReference>
<keyword evidence="2" id="KW-1185">Reference proteome</keyword>
<proteinExistence type="predicted"/>
<reference evidence="1" key="1">
    <citation type="journal article" date="2020" name="Stud. Mycol.">
        <title>101 Dothideomycetes genomes: a test case for predicting lifestyles and emergence of pathogens.</title>
        <authorList>
            <person name="Haridas S."/>
            <person name="Albert R."/>
            <person name="Binder M."/>
            <person name="Bloem J."/>
            <person name="Labutti K."/>
            <person name="Salamov A."/>
            <person name="Andreopoulos B."/>
            <person name="Baker S."/>
            <person name="Barry K."/>
            <person name="Bills G."/>
            <person name="Bluhm B."/>
            <person name="Cannon C."/>
            <person name="Castanera R."/>
            <person name="Culley D."/>
            <person name="Daum C."/>
            <person name="Ezra D."/>
            <person name="Gonzalez J."/>
            <person name="Henrissat B."/>
            <person name="Kuo A."/>
            <person name="Liang C."/>
            <person name="Lipzen A."/>
            <person name="Lutzoni F."/>
            <person name="Magnuson J."/>
            <person name="Mondo S."/>
            <person name="Nolan M."/>
            <person name="Ohm R."/>
            <person name="Pangilinan J."/>
            <person name="Park H.-J."/>
            <person name="Ramirez L."/>
            <person name="Alfaro M."/>
            <person name="Sun H."/>
            <person name="Tritt A."/>
            <person name="Yoshinaga Y."/>
            <person name="Zwiers L.-H."/>
            <person name="Turgeon B."/>
            <person name="Goodwin S."/>
            <person name="Spatafora J."/>
            <person name="Crous P."/>
            <person name="Grigoriev I."/>
        </authorList>
    </citation>
    <scope>NUCLEOTIDE SEQUENCE</scope>
    <source>
        <strain evidence="1">CBS 207.26</strain>
    </source>
</reference>
<sequence length="565" mass="64897">MASFADLSAELVEQIISYIHYQDTLHALLHICRSLYTLVVPYLYRNVDLSIRRNKKVPRIDSFLYLVMGNPKYLKHVESLRVGLARVGGLKEGPRYLPKLSGPQHCKLIELLSKEPWIMEDDLLHEAILSGCCGAFATVLILSLPSLRCLEVSDYSNGTLGELFRFLQRRSPSFVREMALPSPSALSLISSLQEVYHNVDKCTGVRYADRQSHVQLRSFFFLPEVRKLEFFIPDGEPDSITRSHPRLHGPSFSHRDHIDSSSITTIVIRYTSCALLHLSGILRATPQLQSLTCDNWYDLRTTRAYEDINSPWLNMWKWNKHLKLVKNTPRTLVLGVEFYDSRKSFFRQPSFEHKYYVGDLDLTEFEKLETLEVPMPCLSGDPRFSIFTMFEPRLPPNLRHISLRSDMSRAQFAFQFNARKIVREDSLESTLEDARHDAGARMDLSYIFRSALLLLECPTELESLSTWQPAESTWAWVDRQLEDLTMAGRNKSIAIKVIYPMLLRLKKPEHWNLVKEVTLFDPSYPGRKAIEKLIRGERGGGLPLGLAMQYHLNELLAGHVLGADV</sequence>
<gene>
    <name evidence="1" type="ORF">K469DRAFT_636271</name>
</gene>
<dbReference type="AlphaFoldDB" id="A0A6A6DYY9"/>
<accession>A0A6A6DYY9</accession>
<evidence type="ECO:0000313" key="1">
    <source>
        <dbReference type="EMBL" id="KAF2182856.1"/>
    </source>
</evidence>
<protein>
    <recommendedName>
        <fullName evidence="3">F-box domain-containing protein</fullName>
    </recommendedName>
</protein>
<evidence type="ECO:0008006" key="3">
    <source>
        <dbReference type="Google" id="ProtNLM"/>
    </source>
</evidence>
<name>A0A6A6DYY9_9PEZI</name>
<dbReference type="Proteomes" id="UP000800200">
    <property type="component" value="Unassembled WGS sequence"/>
</dbReference>
<dbReference type="OrthoDB" id="4191831at2759"/>
<organism evidence="1 2">
    <name type="scientific">Zopfia rhizophila CBS 207.26</name>
    <dbReference type="NCBI Taxonomy" id="1314779"/>
    <lineage>
        <taxon>Eukaryota</taxon>
        <taxon>Fungi</taxon>
        <taxon>Dikarya</taxon>
        <taxon>Ascomycota</taxon>
        <taxon>Pezizomycotina</taxon>
        <taxon>Dothideomycetes</taxon>
        <taxon>Dothideomycetes incertae sedis</taxon>
        <taxon>Zopfiaceae</taxon>
        <taxon>Zopfia</taxon>
    </lineage>
</organism>